<feature type="region of interest" description="Disordered" evidence="1">
    <location>
        <begin position="209"/>
        <end position="236"/>
    </location>
</feature>
<comment type="caution">
    <text evidence="3">The sequence shown here is derived from an EMBL/GenBank/DDBJ whole genome shotgun (WGS) entry which is preliminary data.</text>
</comment>
<feature type="compositionally biased region" description="Polar residues" evidence="1">
    <location>
        <begin position="224"/>
        <end position="236"/>
    </location>
</feature>
<dbReference type="SUPFAM" id="SSF55961">
    <property type="entry name" value="Bet v1-like"/>
    <property type="match status" value="1"/>
</dbReference>
<dbReference type="Proteomes" id="UP000597656">
    <property type="component" value="Unassembled WGS sequence"/>
</dbReference>
<dbReference type="RefSeq" id="WP_189154845.1">
    <property type="nucleotide sequence ID" value="NZ_BMNC01000003.1"/>
</dbReference>
<evidence type="ECO:0008006" key="5">
    <source>
        <dbReference type="Google" id="ProtNLM"/>
    </source>
</evidence>
<reference evidence="4" key="1">
    <citation type="journal article" date="2019" name="Int. J. Syst. Evol. Microbiol.">
        <title>The Global Catalogue of Microorganisms (GCM) 10K type strain sequencing project: providing services to taxonomists for standard genome sequencing and annotation.</title>
        <authorList>
            <consortium name="The Broad Institute Genomics Platform"/>
            <consortium name="The Broad Institute Genome Sequencing Center for Infectious Disease"/>
            <person name="Wu L."/>
            <person name="Ma J."/>
        </authorList>
    </citation>
    <scope>NUCLEOTIDE SEQUENCE [LARGE SCALE GENOMIC DNA]</scope>
    <source>
        <strain evidence="4">CGMCC 4.7319</strain>
    </source>
</reference>
<sequence>MARRRALYVETLIQADLDDLWRHTQEPHPHQRWDLRFTRIDYLPKADPDAPQHFRYAVRVLPGLEVDGTGVSVGERTKHDGSRTSALRFSSAHPLSLIRSGAGYWRYVPTSEGVRFLTGYDYQPGWGRLGALADRPFRLLMGWGTAWSFDRLRLWLERGVAPEVSFRSAVLDAGTRVAVCAVAWWSAPVVLAAALTLAALLAPPLPSTPAARRCRRNPPDRRSSTAPSTLSTLEHP</sequence>
<feature type="transmembrane region" description="Helical" evidence="2">
    <location>
        <begin position="182"/>
        <end position="203"/>
    </location>
</feature>
<protein>
    <recommendedName>
        <fullName evidence="5">Polyketide cyclase / dehydrase and lipid transport</fullName>
    </recommendedName>
</protein>
<dbReference type="EMBL" id="BMNC01000003">
    <property type="protein sequence ID" value="GGM87382.1"/>
    <property type="molecule type" value="Genomic_DNA"/>
</dbReference>
<evidence type="ECO:0000313" key="3">
    <source>
        <dbReference type="EMBL" id="GGM87382.1"/>
    </source>
</evidence>
<evidence type="ECO:0000313" key="4">
    <source>
        <dbReference type="Proteomes" id="UP000597656"/>
    </source>
</evidence>
<gene>
    <name evidence="3" type="ORF">GCM10011609_25000</name>
</gene>
<keyword evidence="2" id="KW-0472">Membrane</keyword>
<keyword evidence="2" id="KW-0812">Transmembrane</keyword>
<keyword evidence="4" id="KW-1185">Reference proteome</keyword>
<proteinExistence type="predicted"/>
<keyword evidence="2" id="KW-1133">Transmembrane helix</keyword>
<organism evidence="3 4">
    <name type="scientific">Lentzea pudingi</name>
    <dbReference type="NCBI Taxonomy" id="1789439"/>
    <lineage>
        <taxon>Bacteria</taxon>
        <taxon>Bacillati</taxon>
        <taxon>Actinomycetota</taxon>
        <taxon>Actinomycetes</taxon>
        <taxon>Pseudonocardiales</taxon>
        <taxon>Pseudonocardiaceae</taxon>
        <taxon>Lentzea</taxon>
    </lineage>
</organism>
<name>A0ABQ2HRH7_9PSEU</name>
<accession>A0ABQ2HRH7</accession>
<evidence type="ECO:0000256" key="1">
    <source>
        <dbReference type="SAM" id="MobiDB-lite"/>
    </source>
</evidence>
<evidence type="ECO:0000256" key="2">
    <source>
        <dbReference type="SAM" id="Phobius"/>
    </source>
</evidence>